<dbReference type="Gene3D" id="3.30.200.20">
    <property type="entry name" value="Phosphorylase Kinase, domain 1"/>
    <property type="match status" value="1"/>
</dbReference>
<sequence>MSTATPPRVEYLNNADACFAYSVGASGVEEMEDVKVVAREICAGWQQAAPEDIAVKIVSGGITNRLFRLSWRDQSVLVRLYGDNTEAFIDRKIENMLFALLSKQGFAPTYYGRFTNGRIEGWMDARPLEPEEMGSLAPINFLGMIGKELGRMHVMHVPLERTPVLWTKIDQFEHLASEIAFPNDAAKRAALTALDMDSVRADLRWLKSVLPSALNGDGRELLAALQDTDEITKQAFAFAHDVVFCHNDALSGNILYNDAWDRVQIIDYEYGGYNFRGFDFANHFCENCGFEMDLALYPGPEKQFEFFRGYMGVAAPELLRSLEANQESKAFFYALYPFVNQYALASHLFWGFWAVVQSAHSKIDFDFLDYAKKRFDTFRFHRTFFFPPTTN</sequence>
<comment type="similarity">
    <text evidence="2">Belongs to the choline/ethanolamine kinase family.</text>
</comment>
<evidence type="ECO:0000256" key="1">
    <source>
        <dbReference type="ARBA" id="ARBA00037883"/>
    </source>
</evidence>
<name>A0AAD5LWE1_PYTIN</name>
<dbReference type="GO" id="GO:0005737">
    <property type="term" value="C:cytoplasm"/>
    <property type="evidence" value="ECO:0007669"/>
    <property type="project" value="TreeGrafter"/>
</dbReference>
<dbReference type="Gene3D" id="3.90.1200.10">
    <property type="match status" value="1"/>
</dbReference>
<dbReference type="SUPFAM" id="SSF56112">
    <property type="entry name" value="Protein kinase-like (PK-like)"/>
    <property type="match status" value="1"/>
</dbReference>
<dbReference type="InterPro" id="IPR011009">
    <property type="entry name" value="Kinase-like_dom_sf"/>
</dbReference>
<dbReference type="Pfam" id="PF01633">
    <property type="entry name" value="Choline_kinase"/>
    <property type="match status" value="1"/>
</dbReference>
<dbReference type="AlphaFoldDB" id="A0AAD5LWE1"/>
<comment type="caution">
    <text evidence="4">The sequence shown here is derived from an EMBL/GenBank/DDBJ whole genome shotgun (WGS) entry which is preliminary data.</text>
</comment>
<dbReference type="CDD" id="cd05157">
    <property type="entry name" value="ETNK_euk"/>
    <property type="match status" value="1"/>
</dbReference>
<dbReference type="PANTHER" id="PTHR22603">
    <property type="entry name" value="CHOLINE/ETHANOALAMINE KINASE"/>
    <property type="match status" value="1"/>
</dbReference>
<dbReference type="EMBL" id="JAKCXM010000403">
    <property type="protein sequence ID" value="KAJ0394536.1"/>
    <property type="molecule type" value="Genomic_DNA"/>
</dbReference>
<comment type="pathway">
    <text evidence="1">Phospholipid metabolism; phosphatidylethanolamine biosynthesis; phosphatidylethanolamine from ethanolamine: step 1/3.</text>
</comment>
<reference evidence="4" key="1">
    <citation type="submission" date="2021-12" db="EMBL/GenBank/DDBJ databases">
        <title>Prjna785345.</title>
        <authorList>
            <person name="Rujirawat T."/>
            <person name="Krajaejun T."/>
        </authorList>
    </citation>
    <scope>NUCLEOTIDE SEQUENCE</scope>
    <source>
        <strain evidence="4">Pi057C3</strain>
    </source>
</reference>
<dbReference type="GO" id="GO:0006646">
    <property type="term" value="P:phosphatidylethanolamine biosynthetic process"/>
    <property type="evidence" value="ECO:0007669"/>
    <property type="project" value="TreeGrafter"/>
</dbReference>
<proteinExistence type="inferred from homology"/>
<evidence type="ECO:0000313" key="4">
    <source>
        <dbReference type="EMBL" id="KAJ0394536.1"/>
    </source>
</evidence>
<accession>A0AAD5LWE1</accession>
<keyword evidence="5" id="KW-1185">Reference proteome</keyword>
<protein>
    <recommendedName>
        <fullName evidence="3">ethanolamine kinase</fullName>
        <ecNumber evidence="3">2.7.1.82</ecNumber>
    </recommendedName>
</protein>
<organism evidence="4 5">
    <name type="scientific">Pythium insidiosum</name>
    <name type="common">Pythiosis disease agent</name>
    <dbReference type="NCBI Taxonomy" id="114742"/>
    <lineage>
        <taxon>Eukaryota</taxon>
        <taxon>Sar</taxon>
        <taxon>Stramenopiles</taxon>
        <taxon>Oomycota</taxon>
        <taxon>Peronosporomycetes</taxon>
        <taxon>Pythiales</taxon>
        <taxon>Pythiaceae</taxon>
        <taxon>Pythium</taxon>
    </lineage>
</organism>
<dbReference type="EC" id="2.7.1.82" evidence="3"/>
<dbReference type="Proteomes" id="UP001209570">
    <property type="component" value="Unassembled WGS sequence"/>
</dbReference>
<evidence type="ECO:0000313" key="5">
    <source>
        <dbReference type="Proteomes" id="UP001209570"/>
    </source>
</evidence>
<dbReference type="GO" id="GO:0004305">
    <property type="term" value="F:ethanolamine kinase activity"/>
    <property type="evidence" value="ECO:0007669"/>
    <property type="project" value="UniProtKB-EC"/>
</dbReference>
<gene>
    <name evidence="4" type="ORF">P43SY_001019</name>
</gene>
<evidence type="ECO:0000256" key="3">
    <source>
        <dbReference type="ARBA" id="ARBA00038874"/>
    </source>
</evidence>
<evidence type="ECO:0000256" key="2">
    <source>
        <dbReference type="ARBA" id="ARBA00038211"/>
    </source>
</evidence>
<dbReference type="PANTHER" id="PTHR22603:SF66">
    <property type="entry name" value="ETHANOLAMINE KINASE"/>
    <property type="match status" value="1"/>
</dbReference>